<dbReference type="InterPro" id="IPR045882">
    <property type="entry name" value="GPT1/2"/>
</dbReference>
<gene>
    <name evidence="1" type="ORF">DKX38_007057</name>
</gene>
<proteinExistence type="predicted"/>
<protein>
    <submittedName>
        <fullName evidence="1">Uncharacterized protein</fullName>
    </submittedName>
</protein>
<dbReference type="GO" id="GO:0008017">
    <property type="term" value="F:microtubule binding"/>
    <property type="evidence" value="ECO:0007669"/>
    <property type="project" value="InterPro"/>
</dbReference>
<comment type="caution">
    <text evidence="1">The sequence shown here is derived from an EMBL/GenBank/DDBJ whole genome shotgun (WGS) entry which is preliminary data.</text>
</comment>
<dbReference type="Proteomes" id="UP000326939">
    <property type="component" value="Chromosome 5"/>
</dbReference>
<evidence type="ECO:0000313" key="1">
    <source>
        <dbReference type="EMBL" id="KAB5556148.1"/>
    </source>
</evidence>
<reference evidence="2" key="1">
    <citation type="journal article" date="2019" name="Gigascience">
        <title>De novo genome assembly of the endangered Acer yangbiense, a plant species with extremely small populations endemic to Yunnan Province, China.</title>
        <authorList>
            <person name="Yang J."/>
            <person name="Wariss H.M."/>
            <person name="Tao L."/>
            <person name="Zhang R."/>
            <person name="Yun Q."/>
            <person name="Hollingsworth P."/>
            <person name="Dao Z."/>
            <person name="Luo G."/>
            <person name="Guo H."/>
            <person name="Ma Y."/>
            <person name="Sun W."/>
        </authorList>
    </citation>
    <scope>NUCLEOTIDE SEQUENCE [LARGE SCALE GENOMIC DNA]</scope>
    <source>
        <strain evidence="2">cv. br00</strain>
    </source>
</reference>
<dbReference type="PANTHER" id="PTHR33737:SF2">
    <property type="entry name" value="OS12G0102700 PROTEIN"/>
    <property type="match status" value="1"/>
</dbReference>
<dbReference type="AlphaFoldDB" id="A0A5N5MMI2"/>
<dbReference type="EMBL" id="VDCV01000005">
    <property type="protein sequence ID" value="KAB5556148.1"/>
    <property type="molecule type" value="Genomic_DNA"/>
</dbReference>
<accession>A0A5N5MMI2</accession>
<sequence>MMGGGKHMLPGIDEDIHKSTDSISTLASDILSLENLEADLFGDIRASIQRSTKGSDVGNSTSEVVSLETENTSIPWAVWLSTLMGDEAKRFVVAMILEKRGRWNICNSIPFCDSQEVSSTRRICGGYVITPVNQGRESLVKHMLAIDWKFWKVYLRQLSARSITIRMLERIADTFFSPALRELFRAKAGNYSSDFSSSDL</sequence>
<evidence type="ECO:0000313" key="2">
    <source>
        <dbReference type="Proteomes" id="UP000326939"/>
    </source>
</evidence>
<dbReference type="PANTHER" id="PTHR33737">
    <property type="entry name" value="OS05G0121800 PROTEIN"/>
    <property type="match status" value="1"/>
</dbReference>
<organism evidence="1 2">
    <name type="scientific">Salix brachista</name>
    <dbReference type="NCBI Taxonomy" id="2182728"/>
    <lineage>
        <taxon>Eukaryota</taxon>
        <taxon>Viridiplantae</taxon>
        <taxon>Streptophyta</taxon>
        <taxon>Embryophyta</taxon>
        <taxon>Tracheophyta</taxon>
        <taxon>Spermatophyta</taxon>
        <taxon>Magnoliopsida</taxon>
        <taxon>eudicotyledons</taxon>
        <taxon>Gunneridae</taxon>
        <taxon>Pentapetalae</taxon>
        <taxon>rosids</taxon>
        <taxon>fabids</taxon>
        <taxon>Malpighiales</taxon>
        <taxon>Salicaceae</taxon>
        <taxon>Saliceae</taxon>
        <taxon>Salix</taxon>
    </lineage>
</organism>
<keyword evidence="2" id="KW-1185">Reference proteome</keyword>
<name>A0A5N5MMI2_9ROSI</name>